<accession>A0A0F7KGV4</accession>
<evidence type="ECO:0000313" key="1">
    <source>
        <dbReference type="EMBL" id="AKH38308.1"/>
    </source>
</evidence>
<gene>
    <name evidence="1" type="ORF">AAW31_11715</name>
</gene>
<reference evidence="1 2" key="2">
    <citation type="journal article" date="2016" name="Genome Announc.">
        <title>Genome Sequence of Nitrosomonas communis Strain Nm2, a Mesophilic Ammonia-Oxidizing Bacterium Isolated from Mediterranean Soil.</title>
        <authorList>
            <person name="Kozlowski J.A."/>
            <person name="Kits K.D."/>
            <person name="Stein L.Y."/>
        </authorList>
    </citation>
    <scope>NUCLEOTIDE SEQUENCE [LARGE SCALE GENOMIC DNA]</scope>
    <source>
        <strain evidence="1 2">Nm2</strain>
    </source>
</reference>
<dbReference type="Proteomes" id="UP000034156">
    <property type="component" value="Chromosome"/>
</dbReference>
<dbReference type="PATRIC" id="fig|44574.3.peg.2859"/>
<organism evidence="1 2">
    <name type="scientific">Nitrosomonas communis</name>
    <dbReference type="NCBI Taxonomy" id="44574"/>
    <lineage>
        <taxon>Bacteria</taxon>
        <taxon>Pseudomonadati</taxon>
        <taxon>Pseudomonadota</taxon>
        <taxon>Betaproteobacteria</taxon>
        <taxon>Nitrosomonadales</taxon>
        <taxon>Nitrosomonadaceae</taxon>
        <taxon>Nitrosomonas</taxon>
    </lineage>
</organism>
<reference evidence="2" key="1">
    <citation type="submission" date="2015-05" db="EMBL/GenBank/DDBJ databases">
        <title>Draft genome of Nitrosomonas communis strain Nm2.</title>
        <authorList>
            <person name="Kozlowski J.A."/>
            <person name="Kits K.D."/>
            <person name="Stein L.Y."/>
        </authorList>
    </citation>
    <scope>NUCLEOTIDE SEQUENCE [LARGE SCALE GENOMIC DNA]</scope>
    <source>
        <strain evidence="2">Nm2</strain>
    </source>
</reference>
<sequence>MIILKWLSYISSYAEWSDYCRQSLLCLGLPDPAACIFEYINDDSDRELLGDFLQAWHNKLSPILQASGMESLTVDI</sequence>
<proteinExistence type="predicted"/>
<name>A0A0F7KGV4_9PROT</name>
<dbReference type="AlphaFoldDB" id="A0A0F7KGV4"/>
<evidence type="ECO:0000313" key="2">
    <source>
        <dbReference type="Proteomes" id="UP000034156"/>
    </source>
</evidence>
<dbReference type="EMBL" id="CP011451">
    <property type="protein sequence ID" value="AKH38308.1"/>
    <property type="molecule type" value="Genomic_DNA"/>
</dbReference>
<dbReference type="OrthoDB" id="123525at2"/>
<keyword evidence="2" id="KW-1185">Reference proteome</keyword>
<dbReference type="KEGG" id="nco:AAW31_11715"/>
<dbReference type="RefSeq" id="WP_046850360.1">
    <property type="nucleotide sequence ID" value="NZ_CP011451.1"/>
</dbReference>
<protein>
    <submittedName>
        <fullName evidence="1">Uncharacterized protein</fullName>
    </submittedName>
</protein>